<accession>A0ACB7XBB3</accession>
<dbReference type="Proteomes" id="UP000828048">
    <property type="component" value="Chromosome 6"/>
</dbReference>
<sequence>MEEEFLESDFIFPENLFSEEEPVVFQGHLNSRYFTSTNPILMKRSQKKGSNPTFPINITPENFTGDSCIQSVETDFFDDDVDDQLVPPHVTLGRRISDRKMAFPVLTGKGRTLRGRDLCQFRNSVLRMTGFLEGNVTPQKFLRK</sequence>
<evidence type="ECO:0000313" key="2">
    <source>
        <dbReference type="Proteomes" id="UP000828048"/>
    </source>
</evidence>
<name>A0ACB7XBB3_9ERIC</name>
<protein>
    <submittedName>
        <fullName evidence="1">Uncharacterized protein</fullName>
    </submittedName>
</protein>
<keyword evidence="2" id="KW-1185">Reference proteome</keyword>
<reference evidence="1 2" key="1">
    <citation type="journal article" date="2021" name="Hortic Res">
        <title>High-quality reference genome and annotation aids understanding of berry development for evergreen blueberry (Vaccinium darrowii).</title>
        <authorList>
            <person name="Yu J."/>
            <person name="Hulse-Kemp A.M."/>
            <person name="Babiker E."/>
            <person name="Staton M."/>
        </authorList>
    </citation>
    <scope>NUCLEOTIDE SEQUENCE [LARGE SCALE GENOMIC DNA]</scope>
    <source>
        <strain evidence="2">cv. NJ 8807/NJ 8810</strain>
        <tissue evidence="1">Young leaf</tissue>
    </source>
</reference>
<organism evidence="1 2">
    <name type="scientific">Vaccinium darrowii</name>
    <dbReference type="NCBI Taxonomy" id="229202"/>
    <lineage>
        <taxon>Eukaryota</taxon>
        <taxon>Viridiplantae</taxon>
        <taxon>Streptophyta</taxon>
        <taxon>Embryophyta</taxon>
        <taxon>Tracheophyta</taxon>
        <taxon>Spermatophyta</taxon>
        <taxon>Magnoliopsida</taxon>
        <taxon>eudicotyledons</taxon>
        <taxon>Gunneridae</taxon>
        <taxon>Pentapetalae</taxon>
        <taxon>asterids</taxon>
        <taxon>Ericales</taxon>
        <taxon>Ericaceae</taxon>
        <taxon>Vaccinioideae</taxon>
        <taxon>Vaccinieae</taxon>
        <taxon>Vaccinium</taxon>
    </lineage>
</organism>
<comment type="caution">
    <text evidence="1">The sequence shown here is derived from an EMBL/GenBank/DDBJ whole genome shotgun (WGS) entry which is preliminary data.</text>
</comment>
<dbReference type="EMBL" id="CM037156">
    <property type="protein sequence ID" value="KAH7837689.1"/>
    <property type="molecule type" value="Genomic_DNA"/>
</dbReference>
<proteinExistence type="predicted"/>
<evidence type="ECO:0000313" key="1">
    <source>
        <dbReference type="EMBL" id="KAH7837689.1"/>
    </source>
</evidence>
<gene>
    <name evidence="1" type="ORF">Vadar_016702</name>
</gene>